<dbReference type="EMBL" id="CAJNNV010000504">
    <property type="protein sequence ID" value="CAE8582814.1"/>
    <property type="molecule type" value="Genomic_DNA"/>
</dbReference>
<dbReference type="PROSITE" id="PS50222">
    <property type="entry name" value="EF_HAND_2"/>
    <property type="match status" value="1"/>
</dbReference>
<organism evidence="4 6">
    <name type="scientific">Polarella glacialis</name>
    <name type="common">Dinoflagellate</name>
    <dbReference type="NCBI Taxonomy" id="89957"/>
    <lineage>
        <taxon>Eukaryota</taxon>
        <taxon>Sar</taxon>
        <taxon>Alveolata</taxon>
        <taxon>Dinophyceae</taxon>
        <taxon>Suessiales</taxon>
        <taxon>Suessiaceae</taxon>
        <taxon>Polarella</taxon>
    </lineage>
</organism>
<evidence type="ECO:0000313" key="4">
    <source>
        <dbReference type="EMBL" id="CAE8582814.1"/>
    </source>
</evidence>
<reference evidence="4" key="1">
    <citation type="submission" date="2021-02" db="EMBL/GenBank/DDBJ databases">
        <authorList>
            <person name="Dougan E. K."/>
            <person name="Rhodes N."/>
            <person name="Thang M."/>
            <person name="Chan C."/>
        </authorList>
    </citation>
    <scope>NUCLEOTIDE SEQUENCE</scope>
</reference>
<dbReference type="Proteomes" id="UP000626109">
    <property type="component" value="Unassembled WGS sequence"/>
</dbReference>
<comment type="caution">
    <text evidence="4">The sequence shown here is derived from an EMBL/GenBank/DDBJ whole genome shotgun (WGS) entry which is preliminary data.</text>
</comment>
<evidence type="ECO:0000313" key="6">
    <source>
        <dbReference type="Proteomes" id="UP000654075"/>
    </source>
</evidence>
<dbReference type="SUPFAM" id="SSF47473">
    <property type="entry name" value="EF-hand"/>
    <property type="match status" value="1"/>
</dbReference>
<keyword evidence="6" id="KW-1185">Reference proteome</keyword>
<dbReference type="InterPro" id="IPR002048">
    <property type="entry name" value="EF_hand_dom"/>
</dbReference>
<protein>
    <recommendedName>
        <fullName evidence="3">EF-hand domain-containing protein</fullName>
    </recommendedName>
</protein>
<feature type="region of interest" description="Disordered" evidence="1">
    <location>
        <begin position="22"/>
        <end position="51"/>
    </location>
</feature>
<proteinExistence type="predicted"/>
<dbReference type="Proteomes" id="UP000654075">
    <property type="component" value="Unassembled WGS sequence"/>
</dbReference>
<keyword evidence="2" id="KW-1133">Transmembrane helix</keyword>
<gene>
    <name evidence="4" type="ORF">PGLA1383_LOCUS1804</name>
    <name evidence="5" type="ORF">PGLA2088_LOCUS30508</name>
</gene>
<feature type="compositionally biased region" description="Low complexity" evidence="1">
    <location>
        <begin position="37"/>
        <end position="51"/>
    </location>
</feature>
<feature type="transmembrane region" description="Helical" evidence="2">
    <location>
        <begin position="165"/>
        <end position="185"/>
    </location>
</feature>
<dbReference type="AlphaFoldDB" id="A0A813D7W9"/>
<name>A0A813D7W9_POLGL</name>
<dbReference type="EMBL" id="CAJNNW010028848">
    <property type="protein sequence ID" value="CAE8697972.1"/>
    <property type="molecule type" value="Genomic_DNA"/>
</dbReference>
<keyword evidence="2" id="KW-0812">Transmembrane</keyword>
<evidence type="ECO:0000256" key="2">
    <source>
        <dbReference type="SAM" id="Phobius"/>
    </source>
</evidence>
<keyword evidence="2" id="KW-0472">Membrane</keyword>
<dbReference type="Gene3D" id="1.10.238.10">
    <property type="entry name" value="EF-hand"/>
    <property type="match status" value="1"/>
</dbReference>
<dbReference type="GO" id="GO:0005509">
    <property type="term" value="F:calcium ion binding"/>
    <property type="evidence" value="ECO:0007669"/>
    <property type="project" value="InterPro"/>
</dbReference>
<sequence length="203" mass="22244">APSPDIFWRTLTQAGWFRKTQTKEAWKPSNGGKNQRGSWSGPWQSSASWSSSPPALRRAIFGTTNGTVTGSGGKLDQLALRKAFREIDKDNVGLISTRELVIAIRRCGIDASRRAVETLLSEDGRDPRGKLGVDEFIAFFRGVESLQRFADGDEAPLCGAMCGNGARLILVCLVIAISVMLFVWIRMDESQDQLSYGPASCLF</sequence>
<dbReference type="CDD" id="cd00051">
    <property type="entry name" value="EFh"/>
    <property type="match status" value="1"/>
</dbReference>
<evidence type="ECO:0000313" key="5">
    <source>
        <dbReference type="EMBL" id="CAE8697972.1"/>
    </source>
</evidence>
<accession>A0A813D7W9</accession>
<feature type="non-terminal residue" evidence="4">
    <location>
        <position position="1"/>
    </location>
</feature>
<dbReference type="Pfam" id="PF13499">
    <property type="entry name" value="EF-hand_7"/>
    <property type="match status" value="1"/>
</dbReference>
<dbReference type="InterPro" id="IPR011992">
    <property type="entry name" value="EF-hand-dom_pair"/>
</dbReference>
<evidence type="ECO:0000259" key="3">
    <source>
        <dbReference type="PROSITE" id="PS50222"/>
    </source>
</evidence>
<evidence type="ECO:0000256" key="1">
    <source>
        <dbReference type="SAM" id="MobiDB-lite"/>
    </source>
</evidence>
<feature type="domain" description="EF-hand" evidence="3">
    <location>
        <begin position="75"/>
        <end position="110"/>
    </location>
</feature>